<dbReference type="RefSeq" id="XP_041225822.1">
    <property type="nucleotide sequence ID" value="XM_041367073.1"/>
</dbReference>
<evidence type="ECO:0000313" key="3">
    <source>
        <dbReference type="Proteomes" id="UP001195769"/>
    </source>
</evidence>
<dbReference type="Proteomes" id="UP001195769">
    <property type="component" value="Unassembled WGS sequence"/>
</dbReference>
<evidence type="ECO:0000256" key="1">
    <source>
        <dbReference type="SAM" id="Coils"/>
    </source>
</evidence>
<comment type="caution">
    <text evidence="2">The sequence shown here is derived from an EMBL/GenBank/DDBJ whole genome shotgun (WGS) entry which is preliminary data.</text>
</comment>
<feature type="coiled-coil region" evidence="1">
    <location>
        <begin position="296"/>
        <end position="334"/>
    </location>
</feature>
<protein>
    <submittedName>
        <fullName evidence="2">Uncharacterized protein</fullName>
    </submittedName>
</protein>
<dbReference type="GeneID" id="64661371"/>
<sequence>MLHANMCACSHALRAPALSRSNALVVSNTVRSLVCASLYCCFYIAKEAAPVKSSLPARLPPVVKGSRQCCKSAASQLEGTLDEKMNEMNVGPAPKMGIPYVVIPPAPKIIKAVPKNAGTATSSSPNVLEEDDHTNLRSLVWDPGCSSCVQRQLVCRQGFNTTSGKLAVCVCYHRLKHHCGGKGSAPLQRGKKSTATVAHCTRLKSCQRPLLVHVAEVTNELPHMDPVATITQGPAAGDQAHTNVTMNTADAIPATSSDSTIALLAAATNVTVTSSPAADMDATTTATPATKASTSVLSLTDEVAALKAIVSSLQEKQEATYTLLAKQMAELQQELLLTSSVCLPVIIGKHCASLVPISNSGIDAEDAPAESASIASTTHE</sequence>
<organism evidence="2 3">
    <name type="scientific">Suillus fuscotomentosus</name>
    <dbReference type="NCBI Taxonomy" id="1912939"/>
    <lineage>
        <taxon>Eukaryota</taxon>
        <taxon>Fungi</taxon>
        <taxon>Dikarya</taxon>
        <taxon>Basidiomycota</taxon>
        <taxon>Agaricomycotina</taxon>
        <taxon>Agaricomycetes</taxon>
        <taxon>Agaricomycetidae</taxon>
        <taxon>Boletales</taxon>
        <taxon>Suillineae</taxon>
        <taxon>Suillaceae</taxon>
        <taxon>Suillus</taxon>
    </lineage>
</organism>
<keyword evidence="1" id="KW-0175">Coiled coil</keyword>
<dbReference type="EMBL" id="JABBWK010000028">
    <property type="protein sequence ID" value="KAG1900246.1"/>
    <property type="molecule type" value="Genomic_DNA"/>
</dbReference>
<accession>A0AAD4E5W4</accession>
<evidence type="ECO:0000313" key="2">
    <source>
        <dbReference type="EMBL" id="KAG1900246.1"/>
    </source>
</evidence>
<reference evidence="2" key="1">
    <citation type="journal article" date="2020" name="New Phytol.">
        <title>Comparative genomics reveals dynamic genome evolution in host specialist ectomycorrhizal fungi.</title>
        <authorList>
            <person name="Lofgren L.A."/>
            <person name="Nguyen N.H."/>
            <person name="Vilgalys R."/>
            <person name="Ruytinx J."/>
            <person name="Liao H.L."/>
            <person name="Branco S."/>
            <person name="Kuo A."/>
            <person name="LaButti K."/>
            <person name="Lipzen A."/>
            <person name="Andreopoulos W."/>
            <person name="Pangilinan J."/>
            <person name="Riley R."/>
            <person name="Hundley H."/>
            <person name="Na H."/>
            <person name="Barry K."/>
            <person name="Grigoriev I.V."/>
            <person name="Stajich J.E."/>
            <person name="Kennedy P.G."/>
        </authorList>
    </citation>
    <scope>NUCLEOTIDE SEQUENCE</scope>
    <source>
        <strain evidence="2">FC203</strain>
    </source>
</reference>
<dbReference type="AlphaFoldDB" id="A0AAD4E5W4"/>
<proteinExistence type="predicted"/>
<keyword evidence="3" id="KW-1185">Reference proteome</keyword>
<gene>
    <name evidence="2" type="ORF">F5891DRAFT_1188950</name>
</gene>
<name>A0AAD4E5W4_9AGAM</name>